<evidence type="ECO:0000313" key="4">
    <source>
        <dbReference type="Proteomes" id="UP000243217"/>
    </source>
</evidence>
<keyword evidence="4" id="KW-1185">Reference proteome</keyword>
<feature type="chain" id="PRO_5013229708" evidence="2">
    <location>
        <begin position="26"/>
        <end position="536"/>
    </location>
</feature>
<dbReference type="InterPro" id="IPR005552">
    <property type="entry name" value="Scramblase"/>
</dbReference>
<dbReference type="Gene3D" id="1.10.510.10">
    <property type="entry name" value="Transferase(Phosphotransferase) domain 1"/>
    <property type="match status" value="1"/>
</dbReference>
<dbReference type="SUPFAM" id="SSF56112">
    <property type="entry name" value="Protein kinase-like (PK-like)"/>
    <property type="match status" value="1"/>
</dbReference>
<evidence type="ECO:0000256" key="2">
    <source>
        <dbReference type="SAM" id="SignalP"/>
    </source>
</evidence>
<comment type="caution">
    <text evidence="3">The sequence shown here is derived from an EMBL/GenBank/DDBJ whole genome shotgun (WGS) entry which is preliminary data.</text>
</comment>
<dbReference type="GO" id="GO:0017128">
    <property type="term" value="F:phospholipid scramblase activity"/>
    <property type="evidence" value="ECO:0007669"/>
    <property type="project" value="InterPro"/>
</dbReference>
<dbReference type="Proteomes" id="UP000243217">
    <property type="component" value="Unassembled WGS sequence"/>
</dbReference>
<dbReference type="GO" id="GO:0005886">
    <property type="term" value="C:plasma membrane"/>
    <property type="evidence" value="ECO:0007669"/>
    <property type="project" value="TreeGrafter"/>
</dbReference>
<evidence type="ECO:0000313" key="3">
    <source>
        <dbReference type="EMBL" id="OQS06785.1"/>
    </source>
</evidence>
<organism evidence="3 4">
    <name type="scientific">Thraustotheca clavata</name>
    <dbReference type="NCBI Taxonomy" id="74557"/>
    <lineage>
        <taxon>Eukaryota</taxon>
        <taxon>Sar</taxon>
        <taxon>Stramenopiles</taxon>
        <taxon>Oomycota</taxon>
        <taxon>Saprolegniomycetes</taxon>
        <taxon>Saprolegniales</taxon>
        <taxon>Achlyaceae</taxon>
        <taxon>Thraustotheca</taxon>
    </lineage>
</organism>
<reference evidence="3 4" key="1">
    <citation type="journal article" date="2014" name="Genome Biol. Evol.">
        <title>The secreted proteins of Achlya hypogyna and Thraustotheca clavata identify the ancestral oomycete secretome and reveal gene acquisitions by horizontal gene transfer.</title>
        <authorList>
            <person name="Misner I."/>
            <person name="Blouin N."/>
            <person name="Leonard G."/>
            <person name="Richards T.A."/>
            <person name="Lane C.E."/>
        </authorList>
    </citation>
    <scope>NUCLEOTIDE SEQUENCE [LARGE SCALE GENOMIC DNA]</scope>
    <source>
        <strain evidence="3 4">ATCC 34112</strain>
    </source>
</reference>
<dbReference type="PANTHER" id="PTHR23248:SF9">
    <property type="entry name" value="PHOSPHOLIPID SCRAMBLASE"/>
    <property type="match status" value="1"/>
</dbReference>
<accession>A0A1W0A978</accession>
<dbReference type="PANTHER" id="PTHR23248">
    <property type="entry name" value="PHOSPHOLIPID SCRAMBLASE-RELATED"/>
    <property type="match status" value="1"/>
</dbReference>
<sequence>MDPHLKFLLVVITSLLPMSIRVILSEFSTYAVSYSNMINSKNNKPLSHQYIMTQVGLSSLKPSFDTENNPSWLIDLAEQRLAHNPNQKPFIFSHMTPIDVNLANTRGLVIHKQFQAAEVAAEVLGLPYQTQTKYRIHHLPPQVKARTHPHDQEGWCPTTEEIKNLDRFLFAQEESSCLSRVCLTYLGCRNLRPLKLHLMVDGASGDVFVADRRFRLGGFYCCPLIMDLSSVHGNELIRLGRVRENFDSYLNKCCQICCYCTTYTDVERLLPDNTFSKRYTIRMNMACCGRTNNCCGGSCFKRNAVYDILDTNGEIVAHLQLTAGDMQAWCRAAGMFRTFILEFPVEATAEDRALLLAALFQINFECFALFQNDINLVAKCVSLSSAIAYSSEEFNQNTLLRRWCRPTDLECVVEYMNRGDLRTIIERMSKEEFTWEQKFASVISIARGVILSELTTHQVPYASLINPKNNLPLSHQYKMTQVGYHHLKPALDMKNTPGCVIDLAEQCLSHEPDERSTMIQINLMLSRLEMKFTDYM</sequence>
<dbReference type="InterPro" id="IPR011009">
    <property type="entry name" value="Kinase-like_dom_sf"/>
</dbReference>
<dbReference type="EMBL" id="JNBS01000307">
    <property type="protein sequence ID" value="OQS06785.1"/>
    <property type="molecule type" value="Genomic_DNA"/>
</dbReference>
<comment type="similarity">
    <text evidence="1">Belongs to the phospholipid scramblase family.</text>
</comment>
<evidence type="ECO:0000256" key="1">
    <source>
        <dbReference type="ARBA" id="ARBA00005350"/>
    </source>
</evidence>
<feature type="signal peptide" evidence="2">
    <location>
        <begin position="1"/>
        <end position="25"/>
    </location>
</feature>
<name>A0A1W0A978_9STRA</name>
<proteinExistence type="inferred from homology"/>
<dbReference type="AlphaFoldDB" id="A0A1W0A978"/>
<gene>
    <name evidence="3" type="ORF">THRCLA_20287</name>
</gene>
<keyword evidence="2" id="KW-0732">Signal</keyword>
<protein>
    <submittedName>
        <fullName evidence="3">Scramblase</fullName>
    </submittedName>
</protein>
<dbReference type="OrthoDB" id="444338at2759"/>